<proteinExistence type="predicted"/>
<name>A0ABV7FEV6_9GAMM</name>
<dbReference type="RefSeq" id="WP_378116139.1">
    <property type="nucleotide sequence ID" value="NZ_JBHRTF010000002.1"/>
</dbReference>
<gene>
    <name evidence="2" type="ORF">ACFODX_03570</name>
</gene>
<accession>A0ABV7FEV6</accession>
<keyword evidence="3" id="KW-1185">Reference proteome</keyword>
<evidence type="ECO:0000313" key="3">
    <source>
        <dbReference type="Proteomes" id="UP001595555"/>
    </source>
</evidence>
<organism evidence="2 3">
    <name type="scientific">Cellvibrio fontiphilus</name>
    <dbReference type="NCBI Taxonomy" id="1815559"/>
    <lineage>
        <taxon>Bacteria</taxon>
        <taxon>Pseudomonadati</taxon>
        <taxon>Pseudomonadota</taxon>
        <taxon>Gammaproteobacteria</taxon>
        <taxon>Cellvibrionales</taxon>
        <taxon>Cellvibrionaceae</taxon>
        <taxon>Cellvibrio</taxon>
    </lineage>
</organism>
<dbReference type="EMBL" id="JBHRTF010000002">
    <property type="protein sequence ID" value="MFC3114622.1"/>
    <property type="molecule type" value="Genomic_DNA"/>
</dbReference>
<keyword evidence="1" id="KW-0732">Signal</keyword>
<sequence>MNTWNRFLALPFAVVALLGVLVCGSVQAGVVDCHPTSLTLVSNTVDCEKSSATQDFLNTNPMTVNAEQFFGFSDWVFLDKDEMGSNAGQSGNWAVDPSIWDDYSNLLLVFKDGKDTTLLGYLAANGASSGTWESPFREPEFDFNPDSKIKEVSHISYYVRGAVTRVPDTGSIVLMLIGLAFLGLSRARVNQI</sequence>
<protein>
    <recommendedName>
        <fullName evidence="4">PEP-CTERM protein-sorting domain-containing protein</fullName>
    </recommendedName>
</protein>
<feature type="chain" id="PRO_5047302789" description="PEP-CTERM protein-sorting domain-containing protein" evidence="1">
    <location>
        <begin position="29"/>
        <end position="192"/>
    </location>
</feature>
<comment type="caution">
    <text evidence="2">The sequence shown here is derived from an EMBL/GenBank/DDBJ whole genome shotgun (WGS) entry which is preliminary data.</text>
</comment>
<dbReference type="Proteomes" id="UP001595555">
    <property type="component" value="Unassembled WGS sequence"/>
</dbReference>
<evidence type="ECO:0000256" key="1">
    <source>
        <dbReference type="SAM" id="SignalP"/>
    </source>
</evidence>
<evidence type="ECO:0008006" key="4">
    <source>
        <dbReference type="Google" id="ProtNLM"/>
    </source>
</evidence>
<feature type="signal peptide" evidence="1">
    <location>
        <begin position="1"/>
        <end position="28"/>
    </location>
</feature>
<reference evidence="3" key="1">
    <citation type="journal article" date="2019" name="Int. J. Syst. Evol. Microbiol.">
        <title>The Global Catalogue of Microorganisms (GCM) 10K type strain sequencing project: providing services to taxonomists for standard genome sequencing and annotation.</title>
        <authorList>
            <consortium name="The Broad Institute Genomics Platform"/>
            <consortium name="The Broad Institute Genome Sequencing Center for Infectious Disease"/>
            <person name="Wu L."/>
            <person name="Ma J."/>
        </authorList>
    </citation>
    <scope>NUCLEOTIDE SEQUENCE [LARGE SCALE GENOMIC DNA]</scope>
    <source>
        <strain evidence="3">KCTC 52237</strain>
    </source>
</reference>
<evidence type="ECO:0000313" key="2">
    <source>
        <dbReference type="EMBL" id="MFC3114622.1"/>
    </source>
</evidence>